<keyword evidence="8" id="KW-1185">Reference proteome</keyword>
<organism evidence="7 8">
    <name type="scientific">Bemisia tabaci</name>
    <name type="common">Sweetpotato whitefly</name>
    <name type="synonym">Aleurodes tabaci</name>
    <dbReference type="NCBI Taxonomy" id="7038"/>
    <lineage>
        <taxon>Eukaryota</taxon>
        <taxon>Metazoa</taxon>
        <taxon>Ecdysozoa</taxon>
        <taxon>Arthropoda</taxon>
        <taxon>Hexapoda</taxon>
        <taxon>Insecta</taxon>
        <taxon>Pterygota</taxon>
        <taxon>Neoptera</taxon>
        <taxon>Paraneoptera</taxon>
        <taxon>Hemiptera</taxon>
        <taxon>Sternorrhyncha</taxon>
        <taxon>Aleyrodoidea</taxon>
        <taxon>Aleyrodidae</taxon>
        <taxon>Aleyrodinae</taxon>
        <taxon>Bemisia</taxon>
    </lineage>
</organism>
<evidence type="ECO:0000256" key="3">
    <source>
        <dbReference type="ARBA" id="ARBA00023274"/>
    </source>
</evidence>
<protein>
    <recommendedName>
        <fullName evidence="4">Large ribosomal subunit protein bL17m</fullName>
    </recommendedName>
    <alternativeName>
        <fullName evidence="5">39S ribosomal protein L17, mitochondrial</fullName>
    </alternativeName>
</protein>
<dbReference type="GO" id="GO:0005762">
    <property type="term" value="C:mitochondrial large ribosomal subunit"/>
    <property type="evidence" value="ECO:0007669"/>
    <property type="project" value="TreeGrafter"/>
</dbReference>
<dbReference type="Gene3D" id="3.90.1030.10">
    <property type="entry name" value="Ribosomal protein L17"/>
    <property type="match status" value="1"/>
</dbReference>
<feature type="region of interest" description="Disordered" evidence="6">
    <location>
        <begin position="191"/>
        <end position="251"/>
    </location>
</feature>
<dbReference type="KEGG" id="btab:109032387"/>
<comment type="similarity">
    <text evidence="1">Belongs to the bacterial ribosomal protein bL17 family.</text>
</comment>
<dbReference type="GO" id="GO:0006412">
    <property type="term" value="P:translation"/>
    <property type="evidence" value="ECO:0007669"/>
    <property type="project" value="InterPro"/>
</dbReference>
<evidence type="ECO:0000256" key="2">
    <source>
        <dbReference type="ARBA" id="ARBA00022980"/>
    </source>
</evidence>
<name>A0A9P0AA88_BEMTA</name>
<dbReference type="Proteomes" id="UP001152759">
    <property type="component" value="Chromosome 3"/>
</dbReference>
<evidence type="ECO:0000256" key="4">
    <source>
        <dbReference type="ARBA" id="ARBA00035290"/>
    </source>
</evidence>
<accession>A0A9P0AA88</accession>
<evidence type="ECO:0000256" key="1">
    <source>
        <dbReference type="ARBA" id="ARBA00008777"/>
    </source>
</evidence>
<keyword evidence="2" id="KW-0689">Ribosomal protein</keyword>
<evidence type="ECO:0000256" key="5">
    <source>
        <dbReference type="ARBA" id="ARBA00035413"/>
    </source>
</evidence>
<dbReference type="FunFam" id="3.90.1030.10:FF:000009">
    <property type="entry name" value="39S ribosomal protein L17, mitochondrial"/>
    <property type="match status" value="1"/>
</dbReference>
<dbReference type="PANTHER" id="PTHR14413:SF16">
    <property type="entry name" value="LARGE RIBOSOMAL SUBUNIT PROTEIN BL17M"/>
    <property type="match status" value="1"/>
</dbReference>
<dbReference type="PANTHER" id="PTHR14413">
    <property type="entry name" value="RIBOSOMAL PROTEIN L17"/>
    <property type="match status" value="1"/>
</dbReference>
<sequence>MATTHRYKTTPNLTKLVSQLRIRIRPEHRLIRNKDGPPGRIKKLSQIVTGLLKYERLELNYTKADEARGYVERLISEAIRHGDCHTPTMEMADRWITEKQVIHKLFKVLAPRYQNSPLSYTKLYRAPKLFTQDPYPKSILELRGNPYPPLVPNLSHNRNLIHNVLLEEAKKEYRARKYAEMSEKLASADLAASATESEKSTLSQNQENLKAETASPLEKSPGLVEEAVDQNEGKSPEPEILEKPLGEPKSS</sequence>
<dbReference type="InterPro" id="IPR000456">
    <property type="entry name" value="Ribosomal_bL17"/>
</dbReference>
<dbReference type="InterPro" id="IPR036373">
    <property type="entry name" value="Ribosomal_bL17_sf"/>
</dbReference>
<dbReference type="AlphaFoldDB" id="A0A9P0AA88"/>
<dbReference type="Pfam" id="PF01196">
    <property type="entry name" value="Ribosomal_L17"/>
    <property type="match status" value="1"/>
</dbReference>
<dbReference type="EMBL" id="OU963864">
    <property type="protein sequence ID" value="CAH0387111.1"/>
    <property type="molecule type" value="Genomic_DNA"/>
</dbReference>
<gene>
    <name evidence="7" type="ORF">BEMITA_LOCUS6164</name>
</gene>
<reference evidence="7" key="1">
    <citation type="submission" date="2021-12" db="EMBL/GenBank/DDBJ databases">
        <authorList>
            <person name="King R."/>
        </authorList>
    </citation>
    <scope>NUCLEOTIDE SEQUENCE</scope>
</reference>
<dbReference type="GO" id="GO:0003735">
    <property type="term" value="F:structural constituent of ribosome"/>
    <property type="evidence" value="ECO:0007669"/>
    <property type="project" value="InterPro"/>
</dbReference>
<evidence type="ECO:0000256" key="6">
    <source>
        <dbReference type="SAM" id="MobiDB-lite"/>
    </source>
</evidence>
<proteinExistence type="inferred from homology"/>
<keyword evidence="3" id="KW-0687">Ribonucleoprotein</keyword>
<evidence type="ECO:0000313" key="8">
    <source>
        <dbReference type="Proteomes" id="UP001152759"/>
    </source>
</evidence>
<feature type="compositionally biased region" description="Basic and acidic residues" evidence="6">
    <location>
        <begin position="231"/>
        <end position="251"/>
    </location>
</feature>
<evidence type="ECO:0000313" key="7">
    <source>
        <dbReference type="EMBL" id="CAH0387111.1"/>
    </source>
</evidence>
<dbReference type="SUPFAM" id="SSF64263">
    <property type="entry name" value="Prokaryotic ribosomal protein L17"/>
    <property type="match status" value="1"/>
</dbReference>